<dbReference type="Gene3D" id="3.40.50.300">
    <property type="entry name" value="P-loop containing nucleotide triphosphate hydrolases"/>
    <property type="match status" value="1"/>
</dbReference>
<feature type="compositionally biased region" description="Pro residues" evidence="1">
    <location>
        <begin position="633"/>
        <end position="663"/>
    </location>
</feature>
<feature type="compositionally biased region" description="Basic and acidic residues" evidence="1">
    <location>
        <begin position="213"/>
        <end position="225"/>
    </location>
</feature>
<gene>
    <name evidence="2" type="ORF">J3U87_09620</name>
</gene>
<feature type="compositionally biased region" description="Polar residues" evidence="1">
    <location>
        <begin position="234"/>
        <end position="244"/>
    </location>
</feature>
<feature type="compositionally biased region" description="Polar residues" evidence="1">
    <location>
        <begin position="329"/>
        <end position="339"/>
    </location>
</feature>
<feature type="region of interest" description="Disordered" evidence="1">
    <location>
        <begin position="191"/>
        <end position="282"/>
    </location>
</feature>
<dbReference type="AlphaFoldDB" id="A0A8A4TUL7"/>
<dbReference type="CDD" id="cd00882">
    <property type="entry name" value="Ras_like_GTPase"/>
    <property type="match status" value="1"/>
</dbReference>
<reference evidence="2" key="1">
    <citation type="submission" date="2021-03" db="EMBL/GenBank/DDBJ databases">
        <title>Acanthopleuribacteraceae sp. M133.</title>
        <authorList>
            <person name="Wang G."/>
        </authorList>
    </citation>
    <scope>NUCLEOTIDE SEQUENCE</scope>
    <source>
        <strain evidence="2">M133</strain>
    </source>
</reference>
<dbReference type="InterPro" id="IPR027417">
    <property type="entry name" value="P-loop_NTPase"/>
</dbReference>
<dbReference type="PANTHER" id="PTHR42708">
    <property type="entry name" value="ATP/GTP-BINDING PROTEIN-RELATED"/>
    <property type="match status" value="1"/>
</dbReference>
<dbReference type="KEGG" id="scor:J3U87_09620"/>
<feature type="compositionally biased region" description="Low complexity" evidence="1">
    <location>
        <begin position="607"/>
        <end position="632"/>
    </location>
</feature>
<keyword evidence="3" id="KW-1185">Reference proteome</keyword>
<feature type="compositionally biased region" description="Low complexity" evidence="1">
    <location>
        <begin position="566"/>
        <end position="586"/>
    </location>
</feature>
<accession>A0A8A4TUL7</accession>
<protein>
    <recommendedName>
        <fullName evidence="4">Mutual gliding-motility protein MglA</fullName>
    </recommendedName>
</protein>
<dbReference type="EMBL" id="CP071793">
    <property type="protein sequence ID" value="QTD52722.1"/>
    <property type="molecule type" value="Genomic_DNA"/>
</dbReference>
<evidence type="ECO:0000313" key="3">
    <source>
        <dbReference type="Proteomes" id="UP000663929"/>
    </source>
</evidence>
<proteinExistence type="predicted"/>
<sequence length="782" mass="84750">MVFLNYSTMQMVAKIVFYGPGLCGKTTNLKEIYKKTSPKSRGEMVSLETETDRTLFFDLLPMDVGVVGGFKTKFQLYTVPGQVFYNSTRKLVLRGVDGIVFVADSQKPMFDANVDSFENLQENLAEMGLDLNDIPLVYQYNKRDLPNISTVEELNEGLNPYGRPYVQAAALQGIGVFETLKEVSKQTLLKLRDKASGNEPPKKEKPTLQVRGNDSHKDTPREDMPKNVSFDTYPGTNDEVQPTSVPAPTPDPDANPEKEGLPDVSMHNGEVLKPDQDGQIGGYRENTLDNFDLDFSEDDSLAGESLDLDDFNDLDIEDSGVIETDNSLDESNPLETSGASMDEEAPLVVDQEAEEPLNLGEENGQHDMVAEEPILAEPELSESPLDEPDLVGPDQNDTALSEAVTTPLDEDVAPAMQDADALVLSEGDDDFDLTPDESPEDEFGFQAAMAEAQGYVSPPEDDSELTFDEGVLEEEGVPADPFAEAPAIEMDVDLGARPMPAIAPDSFGDTHDSMNADLDPVPVPPQEDMELDDQPVEFEETNPGQNEIVAPPEPVAEDLAPTTPDAVMVEEPPIVEEAPPVETAAADDVITQEVPAAEEFPTSVEVAETSPEPALEPEPAQEPTTPEAESPVAAPPIAAPPEPAPPVAATPEPAPPVAPAPEPPKPEVKTKTKKKSKSLGLGLDDLDTLTTSSRRTRGKSKRSSSVDNLFGDLGTASTPKKKAKLEKFTVKVPQGFANAQLNCVFVDDDENVIHTELLKVHAQEVEEGHFQIRLTLDIERDA</sequence>
<dbReference type="SUPFAM" id="SSF52540">
    <property type="entry name" value="P-loop containing nucleoside triphosphate hydrolases"/>
    <property type="match status" value="1"/>
</dbReference>
<organism evidence="2 3">
    <name type="scientific">Sulfidibacter corallicola</name>
    <dbReference type="NCBI Taxonomy" id="2818388"/>
    <lineage>
        <taxon>Bacteria</taxon>
        <taxon>Pseudomonadati</taxon>
        <taxon>Acidobacteriota</taxon>
        <taxon>Holophagae</taxon>
        <taxon>Acanthopleuribacterales</taxon>
        <taxon>Acanthopleuribacteraceae</taxon>
        <taxon>Sulfidibacter</taxon>
    </lineage>
</organism>
<feature type="compositionally biased region" description="Low complexity" evidence="1">
    <location>
        <begin position="678"/>
        <end position="693"/>
    </location>
</feature>
<evidence type="ECO:0000256" key="1">
    <source>
        <dbReference type="SAM" id="MobiDB-lite"/>
    </source>
</evidence>
<dbReference type="Proteomes" id="UP000663929">
    <property type="component" value="Chromosome"/>
</dbReference>
<feature type="compositionally biased region" description="Acidic residues" evidence="1">
    <location>
        <begin position="527"/>
        <end position="540"/>
    </location>
</feature>
<dbReference type="InterPro" id="IPR052705">
    <property type="entry name" value="Gliding_Motility_GTPase"/>
</dbReference>
<feature type="compositionally biased region" description="Acidic residues" evidence="1">
    <location>
        <begin position="341"/>
        <end position="355"/>
    </location>
</feature>
<feature type="region of interest" description="Disordered" evidence="1">
    <location>
        <begin position="497"/>
        <end position="709"/>
    </location>
</feature>
<dbReference type="PANTHER" id="PTHR42708:SF1">
    <property type="entry name" value="GLIDING MOTILITY PROTEIN MGLA"/>
    <property type="match status" value="1"/>
</dbReference>
<feature type="compositionally biased region" description="Low complexity" evidence="1">
    <location>
        <begin position="371"/>
        <end position="383"/>
    </location>
</feature>
<evidence type="ECO:0008006" key="4">
    <source>
        <dbReference type="Google" id="ProtNLM"/>
    </source>
</evidence>
<feature type="compositionally biased region" description="Basic and acidic residues" evidence="1">
    <location>
        <begin position="191"/>
        <end position="206"/>
    </location>
</feature>
<feature type="region of interest" description="Disordered" evidence="1">
    <location>
        <begin position="317"/>
        <end position="418"/>
    </location>
</feature>
<evidence type="ECO:0000313" key="2">
    <source>
        <dbReference type="EMBL" id="QTD52722.1"/>
    </source>
</evidence>
<name>A0A8A4TUL7_SULCO</name>